<protein>
    <submittedName>
        <fullName evidence="1">Tape measure chaperone</fullName>
    </submittedName>
</protein>
<organism evidence="1 2">
    <name type="scientific">Escherichia phage PaulSarasin</name>
    <dbReference type="NCBI Taxonomy" id="2851973"/>
    <lineage>
        <taxon>Viruses</taxon>
        <taxon>Duplodnaviria</taxon>
        <taxon>Heunggongvirae</taxon>
        <taxon>Uroviricota</taxon>
        <taxon>Caudoviricetes</taxon>
        <taxon>Drexlerviridae</taxon>
        <taxon>Tempevirinae</taxon>
        <taxon>Changchunvirus</taxon>
    </lineage>
</organism>
<sequence>MTMAKMKLTLAPLPDFKLPVKFTMPDGNEGSILFTVRHLKAKEVQAMYESENIVTDSEFIMKLATGWDLEEEFNEENAKTLVEFYPGAALALTGSYLSALAGQRVKN</sequence>
<evidence type="ECO:0000313" key="2">
    <source>
        <dbReference type="Proteomes" id="UP000828884"/>
    </source>
</evidence>
<reference evidence="2" key="1">
    <citation type="journal article" date="2021" name="PLoS Biol.">
        <title>Systematic exploration of Escherichia coli phage-host interactions with the BASEL phage collection.</title>
        <authorList>
            <person name="Maffei E."/>
            <person name="Shaidullina A."/>
            <person name="Burkolter M."/>
            <person name="Heyer Y."/>
            <person name="Estermann F."/>
            <person name="Druelle V."/>
            <person name="Sauer P."/>
            <person name="Willi L."/>
            <person name="Michaelis S."/>
            <person name="Hilbi H."/>
            <person name="Thaler D.S."/>
            <person name="Harms A."/>
        </authorList>
    </citation>
    <scope>NUCLEOTIDE SEQUENCE [LARGE SCALE GENOMIC DNA]</scope>
    <source>
        <strain evidence="2">Bas09</strain>
    </source>
</reference>
<keyword evidence="2" id="KW-1185">Reference proteome</keyword>
<name>A0AAE7VWW7_9CAUD</name>
<gene>
    <name evidence="1" type="ORF">bas09_0015</name>
</gene>
<dbReference type="Pfam" id="PF08748">
    <property type="entry name" value="Phage_TAC_4"/>
    <property type="match status" value="1"/>
</dbReference>
<dbReference type="InterPro" id="IPR014859">
    <property type="entry name" value="Phage_TAC_4"/>
</dbReference>
<proteinExistence type="predicted"/>
<accession>A0AAE7VWW7</accession>
<dbReference type="EMBL" id="MZ501099">
    <property type="protein sequence ID" value="QXV83660.1"/>
    <property type="molecule type" value="Genomic_DNA"/>
</dbReference>
<dbReference type="Proteomes" id="UP000828884">
    <property type="component" value="Segment"/>
</dbReference>
<evidence type="ECO:0000313" key="1">
    <source>
        <dbReference type="EMBL" id="QXV83660.1"/>
    </source>
</evidence>